<dbReference type="AlphaFoldDB" id="A0A9P5NKX3"/>
<dbReference type="EMBL" id="JADNYJ010000045">
    <property type="protein sequence ID" value="KAF8900832.1"/>
    <property type="molecule type" value="Genomic_DNA"/>
</dbReference>
<evidence type="ECO:0000256" key="1">
    <source>
        <dbReference type="SAM" id="SignalP"/>
    </source>
</evidence>
<proteinExistence type="predicted"/>
<gene>
    <name evidence="2" type="ORF">CPB84DRAFT_1747288</name>
</gene>
<evidence type="ECO:0000313" key="3">
    <source>
        <dbReference type="Proteomes" id="UP000724874"/>
    </source>
</evidence>
<feature type="signal peptide" evidence="1">
    <location>
        <begin position="1"/>
        <end position="21"/>
    </location>
</feature>
<name>A0A9P5NKX3_GYMJU</name>
<evidence type="ECO:0000313" key="2">
    <source>
        <dbReference type="EMBL" id="KAF8900832.1"/>
    </source>
</evidence>
<reference evidence="2" key="1">
    <citation type="submission" date="2020-11" db="EMBL/GenBank/DDBJ databases">
        <authorList>
            <consortium name="DOE Joint Genome Institute"/>
            <person name="Ahrendt S."/>
            <person name="Riley R."/>
            <person name="Andreopoulos W."/>
            <person name="LaButti K."/>
            <person name="Pangilinan J."/>
            <person name="Ruiz-duenas F.J."/>
            <person name="Barrasa J.M."/>
            <person name="Sanchez-Garcia M."/>
            <person name="Camarero S."/>
            <person name="Miyauchi S."/>
            <person name="Serrano A."/>
            <person name="Linde D."/>
            <person name="Babiker R."/>
            <person name="Drula E."/>
            <person name="Ayuso-Fernandez I."/>
            <person name="Pacheco R."/>
            <person name="Padilla G."/>
            <person name="Ferreira P."/>
            <person name="Barriuso J."/>
            <person name="Kellner H."/>
            <person name="Castanera R."/>
            <person name="Alfaro M."/>
            <person name="Ramirez L."/>
            <person name="Pisabarro A.G."/>
            <person name="Kuo A."/>
            <person name="Tritt A."/>
            <person name="Lipzen A."/>
            <person name="He G."/>
            <person name="Yan M."/>
            <person name="Ng V."/>
            <person name="Cullen D."/>
            <person name="Martin F."/>
            <person name="Rosso M.-N."/>
            <person name="Henrissat B."/>
            <person name="Hibbett D."/>
            <person name="Martinez A.T."/>
            <person name="Grigoriev I.V."/>
        </authorList>
    </citation>
    <scope>NUCLEOTIDE SEQUENCE</scope>
    <source>
        <strain evidence="2">AH 44721</strain>
    </source>
</reference>
<comment type="caution">
    <text evidence="2">The sequence shown here is derived from an EMBL/GenBank/DDBJ whole genome shotgun (WGS) entry which is preliminary data.</text>
</comment>
<protein>
    <submittedName>
        <fullName evidence="2">Uncharacterized protein</fullName>
    </submittedName>
</protein>
<dbReference type="OrthoDB" id="3256306at2759"/>
<accession>A0A9P5NKX3</accession>
<organism evidence="2 3">
    <name type="scientific">Gymnopilus junonius</name>
    <name type="common">Spectacular rustgill mushroom</name>
    <name type="synonym">Gymnopilus spectabilis subsp. junonius</name>
    <dbReference type="NCBI Taxonomy" id="109634"/>
    <lineage>
        <taxon>Eukaryota</taxon>
        <taxon>Fungi</taxon>
        <taxon>Dikarya</taxon>
        <taxon>Basidiomycota</taxon>
        <taxon>Agaricomycotina</taxon>
        <taxon>Agaricomycetes</taxon>
        <taxon>Agaricomycetidae</taxon>
        <taxon>Agaricales</taxon>
        <taxon>Agaricineae</taxon>
        <taxon>Hymenogastraceae</taxon>
        <taxon>Gymnopilus</taxon>
    </lineage>
</organism>
<keyword evidence="3" id="KW-1185">Reference proteome</keyword>
<feature type="chain" id="PRO_5040148691" evidence="1">
    <location>
        <begin position="22"/>
        <end position="307"/>
    </location>
</feature>
<sequence>MSFRGFFKFALLAAHIVVGIASPLDSRASEELVQTPAGLMPKSNVHAVPDGARVHQSPTEVQIIAANGTVLHSVPYTSSKFAGALPKPIPAGTSRRDLQSGYIAYAYWQNTASSPISFLGSNWNVPPTPASWDNQLLYWWNGLVPIDFSGGILQPVLQYGISPAGGGEYYSIASWWLTGTDVFHTGVTQVSPGTFLQGQISLTGTSTSGGVTTYSYSCTFVGYPSTTITASTTVVLNWAYEALEIYGATQISDLPTGNTEFSTIELTLQNGQHPSSLGWTPISDPTDGISMSVLSTSATNGALLISY</sequence>
<keyword evidence="1" id="KW-0732">Signal</keyword>
<dbReference type="Proteomes" id="UP000724874">
    <property type="component" value="Unassembled WGS sequence"/>
</dbReference>